<dbReference type="CTD" id="20217673"/>
<evidence type="ECO:0000256" key="4">
    <source>
        <dbReference type="ARBA" id="ARBA00022538"/>
    </source>
</evidence>
<keyword evidence="3" id="KW-0813">Transport</keyword>
<feature type="transmembrane region" description="Helical" evidence="12">
    <location>
        <begin position="243"/>
        <end position="260"/>
    </location>
</feature>
<evidence type="ECO:0000256" key="3">
    <source>
        <dbReference type="ARBA" id="ARBA00022448"/>
    </source>
</evidence>
<dbReference type="RefSeq" id="XP_009031358.1">
    <property type="nucleotide sequence ID" value="XM_009033110.1"/>
</dbReference>
<dbReference type="GO" id="GO:0042802">
    <property type="term" value="F:identical protein binding"/>
    <property type="evidence" value="ECO:0007669"/>
    <property type="project" value="InterPro"/>
</dbReference>
<dbReference type="AlphaFoldDB" id="T1G9C6"/>
<evidence type="ECO:0000313" key="14">
    <source>
        <dbReference type="EnsemblMetazoa" id="HelroP96497"/>
    </source>
</evidence>
<organism evidence="14 15">
    <name type="scientific">Helobdella robusta</name>
    <name type="common">Californian leech</name>
    <dbReference type="NCBI Taxonomy" id="6412"/>
    <lineage>
        <taxon>Eukaryota</taxon>
        <taxon>Metazoa</taxon>
        <taxon>Spiralia</taxon>
        <taxon>Lophotrochozoa</taxon>
        <taxon>Annelida</taxon>
        <taxon>Clitellata</taxon>
        <taxon>Hirudinea</taxon>
        <taxon>Rhynchobdellida</taxon>
        <taxon>Glossiphoniidae</taxon>
        <taxon>Helobdella</taxon>
    </lineage>
</organism>
<evidence type="ECO:0008006" key="16">
    <source>
        <dbReference type="Google" id="ProtNLM"/>
    </source>
</evidence>
<dbReference type="EnsemblMetazoa" id="HelroT96497">
    <property type="protein sequence ID" value="HelroP96497"/>
    <property type="gene ID" value="HelroG96497"/>
</dbReference>
<evidence type="ECO:0000256" key="1">
    <source>
        <dbReference type="ARBA" id="ARBA00004127"/>
    </source>
</evidence>
<keyword evidence="6" id="KW-0631">Potassium channel</keyword>
<evidence type="ECO:0000313" key="15">
    <source>
        <dbReference type="Proteomes" id="UP000015101"/>
    </source>
</evidence>
<accession>T1G9C6</accession>
<feature type="transmembrane region" description="Helical" evidence="12">
    <location>
        <begin position="217"/>
        <end position="237"/>
    </location>
</feature>
<reference evidence="14" key="3">
    <citation type="submission" date="2015-06" db="UniProtKB">
        <authorList>
            <consortium name="EnsemblMetazoa"/>
        </authorList>
    </citation>
    <scope>IDENTIFICATION</scope>
</reference>
<dbReference type="GeneID" id="20217673"/>
<dbReference type="GO" id="GO:0016020">
    <property type="term" value="C:membrane"/>
    <property type="evidence" value="ECO:0007669"/>
    <property type="project" value="InterPro"/>
</dbReference>
<evidence type="ECO:0000313" key="13">
    <source>
        <dbReference type="EMBL" id="ESN90416.1"/>
    </source>
</evidence>
<keyword evidence="7" id="KW-0630">Potassium</keyword>
<evidence type="ECO:0000256" key="12">
    <source>
        <dbReference type="SAM" id="Phobius"/>
    </source>
</evidence>
<evidence type="ECO:0000256" key="8">
    <source>
        <dbReference type="ARBA" id="ARBA00022989"/>
    </source>
</evidence>
<dbReference type="PANTHER" id="PTHR12454:SF11">
    <property type="entry name" value="GH25683P"/>
    <property type="match status" value="1"/>
</dbReference>
<dbReference type="eggNOG" id="KOG3944">
    <property type="taxonomic scope" value="Eukaryota"/>
</dbReference>
<feature type="transmembrane region" description="Helical" evidence="12">
    <location>
        <begin position="58"/>
        <end position="79"/>
    </location>
</feature>
<comment type="similarity">
    <text evidence="2">Belongs to the TMEM38 family.</text>
</comment>
<dbReference type="Proteomes" id="UP000015101">
    <property type="component" value="Unassembled WGS sequence"/>
</dbReference>
<keyword evidence="10 12" id="KW-0472">Membrane</keyword>
<dbReference type="PANTHER" id="PTHR12454">
    <property type="entry name" value="TRIMERIC INTRACELLULAR CATION CHANNEL"/>
    <property type="match status" value="1"/>
</dbReference>
<comment type="subcellular location">
    <subcellularLocation>
        <location evidence="1">Endomembrane system</location>
        <topology evidence="1">Multi-pass membrane protein</topology>
    </subcellularLocation>
</comment>
<dbReference type="InterPro" id="IPR007866">
    <property type="entry name" value="TRIC_channel"/>
</dbReference>
<name>T1G9C6_HELRO</name>
<keyword evidence="9" id="KW-0406">Ion transport</keyword>
<dbReference type="OMA" id="SCWASTM"/>
<keyword evidence="8 12" id="KW-1133">Transmembrane helix</keyword>
<dbReference type="HOGENOM" id="CLU_076376_0_0_1"/>
<dbReference type="GO" id="GO:0012505">
    <property type="term" value="C:endomembrane system"/>
    <property type="evidence" value="ECO:0007669"/>
    <property type="project" value="UniProtKB-SubCell"/>
</dbReference>
<reference evidence="13 15" key="2">
    <citation type="journal article" date="2013" name="Nature">
        <title>Insights into bilaterian evolution from three spiralian genomes.</title>
        <authorList>
            <person name="Simakov O."/>
            <person name="Marletaz F."/>
            <person name="Cho S.J."/>
            <person name="Edsinger-Gonzales E."/>
            <person name="Havlak P."/>
            <person name="Hellsten U."/>
            <person name="Kuo D.H."/>
            <person name="Larsson T."/>
            <person name="Lv J."/>
            <person name="Arendt D."/>
            <person name="Savage R."/>
            <person name="Osoegawa K."/>
            <person name="de Jong P."/>
            <person name="Grimwood J."/>
            <person name="Chapman J.A."/>
            <person name="Shapiro H."/>
            <person name="Aerts A."/>
            <person name="Otillar R.P."/>
            <person name="Terry A.Y."/>
            <person name="Boore J.L."/>
            <person name="Grigoriev I.V."/>
            <person name="Lindberg D.R."/>
            <person name="Seaver E.C."/>
            <person name="Weisblat D.A."/>
            <person name="Putnam N.H."/>
            <person name="Rokhsar D.S."/>
        </authorList>
    </citation>
    <scope>NUCLEOTIDE SEQUENCE</scope>
</reference>
<dbReference type="EMBL" id="AMQM01002252">
    <property type="status" value="NOT_ANNOTATED_CDS"/>
    <property type="molecule type" value="Genomic_DNA"/>
</dbReference>
<keyword evidence="5 12" id="KW-0812">Transmembrane</keyword>
<keyword evidence="4" id="KW-0633">Potassium transport</keyword>
<protein>
    <recommendedName>
        <fullName evidence="16">Trimeric intracellular cation channel type B</fullName>
    </recommendedName>
</protein>
<gene>
    <name evidence="14" type="primary">20217673</name>
    <name evidence="13" type="ORF">HELRODRAFT_96497</name>
</gene>
<keyword evidence="11" id="KW-0407">Ion channel</keyword>
<sequence>MDDETYEHVLEVAGSIKRLKMFPYFEVAHYILMCILVRDDSYSSQIAGPKGFHRNHPLACWVGSMMLCFAGSFVGNFLLGEPLLLTFNNEINIIVASVVWYLINYSPFDFAYQIAKFVPVRMLLMMMQEMMRLNKIYDGTNFAMKNFSGAFIFVCLFGSLKGSATLHIRIIQRLVCGIWSPSSIELLKPSAVAKSSLVAGICFTLYHRKLIDLPEPLVYIGLIFFLWFVRFFWAIFGVDVFKLFENIICFIFFGGLLDWVERKRYERMMSKAEKDAALNGIVNQQKKIK</sequence>
<evidence type="ECO:0000256" key="10">
    <source>
        <dbReference type="ARBA" id="ARBA00023136"/>
    </source>
</evidence>
<dbReference type="EMBL" id="KB097753">
    <property type="protein sequence ID" value="ESN90416.1"/>
    <property type="molecule type" value="Genomic_DNA"/>
</dbReference>
<proteinExistence type="inferred from homology"/>
<reference evidence="15" key="1">
    <citation type="submission" date="2012-12" db="EMBL/GenBank/DDBJ databases">
        <authorList>
            <person name="Hellsten U."/>
            <person name="Grimwood J."/>
            <person name="Chapman J.A."/>
            <person name="Shapiro H."/>
            <person name="Aerts A."/>
            <person name="Otillar R.P."/>
            <person name="Terry A.Y."/>
            <person name="Boore J.L."/>
            <person name="Simakov O."/>
            <person name="Marletaz F."/>
            <person name="Cho S.-J."/>
            <person name="Edsinger-Gonzales E."/>
            <person name="Havlak P."/>
            <person name="Kuo D.-H."/>
            <person name="Larsson T."/>
            <person name="Lv J."/>
            <person name="Arendt D."/>
            <person name="Savage R."/>
            <person name="Osoegawa K."/>
            <person name="de Jong P."/>
            <person name="Lindberg D.R."/>
            <person name="Seaver E.C."/>
            <person name="Weisblat D.A."/>
            <person name="Putnam N.H."/>
            <person name="Grigoriev I.V."/>
            <person name="Rokhsar D.S."/>
        </authorList>
    </citation>
    <scope>NUCLEOTIDE SEQUENCE</scope>
</reference>
<evidence type="ECO:0000256" key="7">
    <source>
        <dbReference type="ARBA" id="ARBA00022958"/>
    </source>
</evidence>
<keyword evidence="15" id="KW-1185">Reference proteome</keyword>
<evidence type="ECO:0000256" key="6">
    <source>
        <dbReference type="ARBA" id="ARBA00022826"/>
    </source>
</evidence>
<feature type="transmembrane region" description="Helical" evidence="12">
    <location>
        <begin position="147"/>
        <end position="164"/>
    </location>
</feature>
<dbReference type="Pfam" id="PF05197">
    <property type="entry name" value="TRIC"/>
    <property type="match status" value="1"/>
</dbReference>
<dbReference type="GO" id="GO:0005267">
    <property type="term" value="F:potassium channel activity"/>
    <property type="evidence" value="ECO:0007669"/>
    <property type="project" value="UniProtKB-KW"/>
</dbReference>
<evidence type="ECO:0000256" key="2">
    <source>
        <dbReference type="ARBA" id="ARBA00005766"/>
    </source>
</evidence>
<dbReference type="KEGG" id="hro:HELRODRAFT_96497"/>
<evidence type="ECO:0000256" key="5">
    <source>
        <dbReference type="ARBA" id="ARBA00022692"/>
    </source>
</evidence>
<evidence type="ECO:0000256" key="11">
    <source>
        <dbReference type="ARBA" id="ARBA00023303"/>
    </source>
</evidence>
<dbReference type="OrthoDB" id="195817at2759"/>
<dbReference type="InParanoid" id="T1G9C6"/>
<evidence type="ECO:0000256" key="9">
    <source>
        <dbReference type="ARBA" id="ARBA00023065"/>
    </source>
</evidence>